<evidence type="ECO:0000256" key="4">
    <source>
        <dbReference type="SAM" id="SignalP"/>
    </source>
</evidence>
<dbReference type="SUPFAM" id="SSF50998">
    <property type="entry name" value="Quinoprotein alcohol dehydrogenase-like"/>
    <property type="match status" value="1"/>
</dbReference>
<evidence type="ECO:0000256" key="3">
    <source>
        <dbReference type="PROSITE-ProRule" id="PRU00221"/>
    </source>
</evidence>
<dbReference type="Proteomes" id="UP000831485">
    <property type="component" value="Chromosome"/>
</dbReference>
<keyword evidence="4" id="KW-0732">Signal</keyword>
<feature type="chain" id="PRO_5046407334" evidence="4">
    <location>
        <begin position="22"/>
        <end position="997"/>
    </location>
</feature>
<dbReference type="PANTHER" id="PTHR19879:SF9">
    <property type="entry name" value="TRANSCRIPTION INITIATION FACTOR TFIID SUBUNIT 5"/>
    <property type="match status" value="1"/>
</dbReference>
<evidence type="ECO:0000256" key="2">
    <source>
        <dbReference type="ARBA" id="ARBA00022737"/>
    </source>
</evidence>
<dbReference type="PROSITE" id="PS00678">
    <property type="entry name" value="WD_REPEATS_1"/>
    <property type="match status" value="1"/>
</dbReference>
<dbReference type="InterPro" id="IPR001680">
    <property type="entry name" value="WD40_rpt"/>
</dbReference>
<evidence type="ECO:0000313" key="6">
    <source>
        <dbReference type="EMBL" id="UPU37386.1"/>
    </source>
</evidence>
<feature type="repeat" description="WD" evidence="3">
    <location>
        <begin position="38"/>
        <end position="73"/>
    </location>
</feature>
<evidence type="ECO:0000259" key="5">
    <source>
        <dbReference type="Pfam" id="PF00656"/>
    </source>
</evidence>
<protein>
    <submittedName>
        <fullName evidence="6">Caspase family protein</fullName>
    </submittedName>
</protein>
<keyword evidence="7" id="KW-1185">Reference proteome</keyword>
<evidence type="ECO:0000256" key="1">
    <source>
        <dbReference type="ARBA" id="ARBA00022574"/>
    </source>
</evidence>
<evidence type="ECO:0000313" key="7">
    <source>
        <dbReference type="Proteomes" id="UP000831485"/>
    </source>
</evidence>
<accession>A0ABY4LHB5</accession>
<dbReference type="PROSITE" id="PS50082">
    <property type="entry name" value="WD_REPEATS_2"/>
    <property type="match status" value="1"/>
</dbReference>
<dbReference type="SUPFAM" id="SSF52129">
    <property type="entry name" value="Caspase-like"/>
    <property type="match status" value="1"/>
</dbReference>
<proteinExistence type="predicted"/>
<name>A0ABY4LHB5_9BACT</name>
<keyword evidence="2" id="KW-0677">Repeat</keyword>
<dbReference type="InterPro" id="IPR019775">
    <property type="entry name" value="WD40_repeat_CS"/>
</dbReference>
<feature type="signal peptide" evidence="4">
    <location>
        <begin position="1"/>
        <end position="21"/>
    </location>
</feature>
<dbReference type="Gene3D" id="2.130.10.10">
    <property type="entry name" value="YVTN repeat-like/Quinoprotein amine dehydrogenase"/>
    <property type="match status" value="3"/>
</dbReference>
<organism evidence="6 7">
    <name type="scientific">Geomonas paludis</name>
    <dbReference type="NCBI Taxonomy" id="2740185"/>
    <lineage>
        <taxon>Bacteria</taxon>
        <taxon>Pseudomonadati</taxon>
        <taxon>Thermodesulfobacteriota</taxon>
        <taxon>Desulfuromonadia</taxon>
        <taxon>Geobacterales</taxon>
        <taxon>Geobacteraceae</taxon>
        <taxon>Geomonas</taxon>
    </lineage>
</organism>
<sequence>MKRFAVSLITMLLLVCSCPLAGRAAPVPTTEPMLRVETGMHMEMINRIDVDKGGRWLVSASNDKTVRVWDLASIGKESGGSPGPQLQPARILRPPIAPGKEGKLYSVAITPDGALVAAGGWTEAGSTTGHTVYLFSRTDGRLVGRAGGLGNVILQLAFSPDGRFLAATLGDGGVRIFTVSPAGDGGRASSVGLRLTARDVAYDRPAYGAHFSPDGNRLVTACYDGLVRVYDTTSWGKGEEGAVAATPMIIRKVPGGERPFSVRFSPDGAKIAVCFDDTAAVSVLASSDLRLVNAADTGGANGAFASVAWSADGRTLYGGGRLLVDGSVCIRSWPGGGKGAYRDLESGVSNVITALAPLPDGGLAYGAADPTIGVLGADGVRRLLILPELADFRGTSRDLLLSEDGGTIQFGYKEYGTERGTFSLVDRSLSLDSARSGLTPPDTSSLPITRWKNTPEPALSGSPLPLDQFELSRSLAIAPDRESFLLGTSWALRRFDKRGGEQWNVPIPGDAWAVNIDRKGNLAVVACGDGTIRWYRYRDGKELLAFFPHADRKRWILWTASGYYDASLGGEELIGWHLNRGKDAAADFYPASRFRETRYRPDIIARIVGTGDEDEAVRLADAARGGARKEAAISRFLPPVVAITAPDDNVIAVESTLAIHYTVRAPTDAPATSIRVMVDGRPVTVFPAAAGEAEQTVTIAIPSRDCVVSIIAENRHAPSVPGSVRVNWRGKESEPVPRAVIALKAEPAAKRQPQSRLFLLAVGVSDYRDKGLNLRFAAKDAEDFAAAQKTQAGRLYREVQVKMLPNGTKREIISGLAWLKKEVTANDVGMIFLAGHGVNDAAGFYYFLPADTDLDELDYTGLVFSDIRNTLSILKGKAVIFLDTCHSGSLAGGIRTGWDMTRVGNELGSAERGVVVFASSSGSQFSYEDEAWNNGAFTKALLEGLSGKADVNNEGVVTVANLNLYVNRRVKRLTNNRQEPDVMKPGFIADFTLATIR</sequence>
<dbReference type="EMBL" id="CP096574">
    <property type="protein sequence ID" value="UPU37386.1"/>
    <property type="molecule type" value="Genomic_DNA"/>
</dbReference>
<dbReference type="RefSeq" id="WP_248647017.1">
    <property type="nucleotide sequence ID" value="NZ_CP096574.1"/>
</dbReference>
<dbReference type="InterPro" id="IPR011600">
    <property type="entry name" value="Pept_C14_caspase"/>
</dbReference>
<dbReference type="PROSITE" id="PS50294">
    <property type="entry name" value="WD_REPEATS_REGION"/>
    <property type="match status" value="1"/>
</dbReference>
<dbReference type="Pfam" id="PF00656">
    <property type="entry name" value="Peptidase_C14"/>
    <property type="match status" value="1"/>
</dbReference>
<dbReference type="InterPro" id="IPR015943">
    <property type="entry name" value="WD40/YVTN_repeat-like_dom_sf"/>
</dbReference>
<reference evidence="6" key="1">
    <citation type="submission" date="2022-04" db="EMBL/GenBank/DDBJ databases">
        <authorList>
            <person name="Liu G."/>
        </authorList>
    </citation>
    <scope>NUCLEOTIDE SEQUENCE</scope>
    <source>
        <strain evidence="6">RG22</strain>
    </source>
</reference>
<dbReference type="Pfam" id="PF00400">
    <property type="entry name" value="WD40"/>
    <property type="match status" value="3"/>
</dbReference>
<dbReference type="SMART" id="SM00320">
    <property type="entry name" value="WD40"/>
    <property type="match status" value="5"/>
</dbReference>
<keyword evidence="1 3" id="KW-0853">WD repeat</keyword>
<gene>
    <name evidence="6" type="ORF">M1B72_06685</name>
</gene>
<dbReference type="InterPro" id="IPR011047">
    <property type="entry name" value="Quinoprotein_ADH-like_sf"/>
</dbReference>
<dbReference type="Gene3D" id="3.40.50.1460">
    <property type="match status" value="1"/>
</dbReference>
<dbReference type="PANTHER" id="PTHR19879">
    <property type="entry name" value="TRANSCRIPTION INITIATION FACTOR TFIID"/>
    <property type="match status" value="1"/>
</dbReference>
<dbReference type="SUPFAM" id="SSF82171">
    <property type="entry name" value="DPP6 N-terminal domain-like"/>
    <property type="match status" value="1"/>
</dbReference>
<dbReference type="InterPro" id="IPR029030">
    <property type="entry name" value="Caspase-like_dom_sf"/>
</dbReference>
<feature type="domain" description="Peptidase C14 caspase" evidence="5">
    <location>
        <begin position="760"/>
        <end position="982"/>
    </location>
</feature>
<dbReference type="PROSITE" id="PS51257">
    <property type="entry name" value="PROKAR_LIPOPROTEIN"/>
    <property type="match status" value="1"/>
</dbReference>